<evidence type="ECO:0000313" key="4">
    <source>
        <dbReference type="EMBL" id="TWI61833.1"/>
    </source>
</evidence>
<evidence type="ECO:0000256" key="3">
    <source>
        <dbReference type="SAM" id="SignalP"/>
    </source>
</evidence>
<dbReference type="GO" id="GO:0006508">
    <property type="term" value="P:proteolysis"/>
    <property type="evidence" value="ECO:0007669"/>
    <property type="project" value="InterPro"/>
</dbReference>
<feature type="chain" id="PRO_5022234824" evidence="3">
    <location>
        <begin position="20"/>
        <end position="538"/>
    </location>
</feature>
<feature type="signal peptide" evidence="3">
    <location>
        <begin position="1"/>
        <end position="19"/>
    </location>
</feature>
<keyword evidence="4" id="KW-0121">Carboxypeptidase</keyword>
<dbReference type="EMBL" id="VLLB01000010">
    <property type="protein sequence ID" value="TWI61833.1"/>
    <property type="molecule type" value="Genomic_DNA"/>
</dbReference>
<dbReference type="GO" id="GO:0004185">
    <property type="term" value="F:serine-type carboxypeptidase activity"/>
    <property type="evidence" value="ECO:0007669"/>
    <property type="project" value="InterPro"/>
</dbReference>
<name>A0A562QZ29_9BURK</name>
<dbReference type="PANTHER" id="PTHR30023:SF0">
    <property type="entry name" value="PENICILLIN-SENSITIVE CARBOXYPEPTIDASE A"/>
    <property type="match status" value="1"/>
</dbReference>
<protein>
    <submittedName>
        <fullName evidence="4">D-alanyl-D-alanine carboxypeptidase/D-alanyl-D-alanine-endopeptidase (Penicillin-binding protein 4)</fullName>
    </submittedName>
</protein>
<evidence type="ECO:0000313" key="5">
    <source>
        <dbReference type="Proteomes" id="UP000318431"/>
    </source>
</evidence>
<sequence>MKLRHLLLVSLLAFGSARAELPDAVARLAAAAGIPENAIGAVVLRGDTILVSNEADQLMRPASSIKLFTTIVALEELGPTFRGRTELRSSGTVANGVLKGDLILRGGADLDFNEDALTHLLERLRAQGIRKVAGDLVLDRQLFQPARTDLGKPPFDESPESYYNIIPDALLLNLNLQRLDLQSSASGVQVQALPALDGVTVRSAQTLVDGDCAEWEDGWKTPEVVRDGGRIAVVLKGTFPRHCRQSYNVNVLDRDDYADRLFRTTWKRLGGTIAGRTRTVDLAAHTSAVTAAAVAQGAIGADGTATAMADSGTRLLAEHVSRALPELVRDTLKMSDNALARTLYLSLGSLQPDPVLGSRPLPAGEQLAMLMAAHGNGKATAQGSEGDRGVVASTQARAEGVVRRWLKRHRIDDSGLVIENGSGLSRIERVRPVQLAALLTAAQDSLWAPEFQAALPIAGIDGTMRRRLAASPAASRARLKTGTMKGTVALAGYVPDANGEQCIVVAIVNHDNAGNGVGRGIVDALVDWVANSSAGSAM</sequence>
<comment type="similarity">
    <text evidence="1">Belongs to the peptidase S13 family.</text>
</comment>
<keyword evidence="2" id="KW-0378">Hydrolase</keyword>
<evidence type="ECO:0000256" key="1">
    <source>
        <dbReference type="ARBA" id="ARBA00006096"/>
    </source>
</evidence>
<accession>A0A562QZ29</accession>
<dbReference type="InterPro" id="IPR012338">
    <property type="entry name" value="Beta-lactam/transpept-like"/>
</dbReference>
<dbReference type="Gene3D" id="3.40.710.10">
    <property type="entry name" value="DD-peptidase/beta-lactamase superfamily"/>
    <property type="match status" value="1"/>
</dbReference>
<keyword evidence="4" id="KW-0645">Protease</keyword>
<evidence type="ECO:0000256" key="2">
    <source>
        <dbReference type="ARBA" id="ARBA00022801"/>
    </source>
</evidence>
<dbReference type="AlphaFoldDB" id="A0A562QZ29"/>
<keyword evidence="5" id="KW-1185">Reference proteome</keyword>
<dbReference type="OrthoDB" id="9802627at2"/>
<organism evidence="4 5">
    <name type="scientific">Pseudoduganella lurida</name>
    <dbReference type="NCBI Taxonomy" id="1036180"/>
    <lineage>
        <taxon>Bacteria</taxon>
        <taxon>Pseudomonadati</taxon>
        <taxon>Pseudomonadota</taxon>
        <taxon>Betaproteobacteria</taxon>
        <taxon>Burkholderiales</taxon>
        <taxon>Oxalobacteraceae</taxon>
        <taxon>Telluria group</taxon>
        <taxon>Pseudoduganella</taxon>
    </lineage>
</organism>
<comment type="caution">
    <text evidence="4">The sequence shown here is derived from an EMBL/GenBank/DDBJ whole genome shotgun (WGS) entry which is preliminary data.</text>
</comment>
<dbReference type="SUPFAM" id="SSF56601">
    <property type="entry name" value="beta-lactamase/transpeptidase-like"/>
    <property type="match status" value="1"/>
</dbReference>
<dbReference type="InterPro" id="IPR000667">
    <property type="entry name" value="Peptidase_S13"/>
</dbReference>
<reference evidence="4 5" key="1">
    <citation type="journal article" date="2015" name="Stand. Genomic Sci.">
        <title>Genomic Encyclopedia of Bacterial and Archaeal Type Strains, Phase III: the genomes of soil and plant-associated and newly described type strains.</title>
        <authorList>
            <person name="Whitman W.B."/>
            <person name="Woyke T."/>
            <person name="Klenk H.P."/>
            <person name="Zhou Y."/>
            <person name="Lilburn T.G."/>
            <person name="Beck B.J."/>
            <person name="De Vos P."/>
            <person name="Vandamme P."/>
            <person name="Eisen J.A."/>
            <person name="Garrity G."/>
            <person name="Hugenholtz P."/>
            <person name="Kyrpides N.C."/>
        </authorList>
    </citation>
    <scope>NUCLEOTIDE SEQUENCE [LARGE SCALE GENOMIC DNA]</scope>
    <source>
        <strain evidence="4 5">CGMCC 1.10822</strain>
    </source>
</reference>
<dbReference type="PRINTS" id="PR00922">
    <property type="entry name" value="DADACBPTASE3"/>
</dbReference>
<keyword evidence="3" id="KW-0732">Signal</keyword>
<dbReference type="PANTHER" id="PTHR30023">
    <property type="entry name" value="D-ALANYL-D-ALANINE CARBOXYPEPTIDASE"/>
    <property type="match status" value="1"/>
</dbReference>
<gene>
    <name evidence="4" type="ORF">IP91_04431</name>
</gene>
<dbReference type="Gene3D" id="3.50.80.20">
    <property type="entry name" value="D-Ala-D-Ala carboxypeptidase C, peptidase S13"/>
    <property type="match status" value="1"/>
</dbReference>
<proteinExistence type="inferred from homology"/>
<dbReference type="GO" id="GO:0000270">
    <property type="term" value="P:peptidoglycan metabolic process"/>
    <property type="evidence" value="ECO:0007669"/>
    <property type="project" value="TreeGrafter"/>
</dbReference>
<dbReference type="Proteomes" id="UP000318431">
    <property type="component" value="Unassembled WGS sequence"/>
</dbReference>
<dbReference type="RefSeq" id="WP_145652066.1">
    <property type="nucleotide sequence ID" value="NZ_VLLB01000010.1"/>
</dbReference>
<dbReference type="Pfam" id="PF02113">
    <property type="entry name" value="Peptidase_S13"/>
    <property type="match status" value="2"/>
</dbReference>